<protein>
    <submittedName>
        <fullName evidence="3">Uncharacterized protein</fullName>
    </submittedName>
</protein>
<dbReference type="EMBL" id="BNCP01000021">
    <property type="protein sequence ID" value="GIL81404.1"/>
    <property type="molecule type" value="Genomic_DNA"/>
</dbReference>
<dbReference type="AlphaFoldDB" id="A0A8J4FXW1"/>
<dbReference type="Gene3D" id="1.25.40.10">
    <property type="entry name" value="Tetratricopeptide repeat domain"/>
    <property type="match status" value="2"/>
</dbReference>
<feature type="region of interest" description="Disordered" evidence="1">
    <location>
        <begin position="553"/>
        <end position="609"/>
    </location>
</feature>
<feature type="compositionally biased region" description="Low complexity" evidence="1">
    <location>
        <begin position="596"/>
        <end position="609"/>
    </location>
</feature>
<dbReference type="InterPro" id="IPR011990">
    <property type="entry name" value="TPR-like_helical_dom_sf"/>
</dbReference>
<name>A0A8J4FXW1_9CHLO</name>
<keyword evidence="5" id="KW-1185">Reference proteome</keyword>
<evidence type="ECO:0000313" key="3">
    <source>
        <dbReference type="EMBL" id="GIL94936.1"/>
    </source>
</evidence>
<proteinExistence type="predicted"/>
<evidence type="ECO:0000313" key="2">
    <source>
        <dbReference type="EMBL" id="GIL81404.1"/>
    </source>
</evidence>
<feature type="compositionally biased region" description="Polar residues" evidence="1">
    <location>
        <begin position="160"/>
        <end position="172"/>
    </location>
</feature>
<accession>A0A8J4FXW1</accession>
<dbReference type="Proteomes" id="UP000722791">
    <property type="component" value="Unassembled WGS sequence"/>
</dbReference>
<sequence length="1023" mass="107420">MKLYVHWDAEQPFTKVVKIDDIKAVSELREVCWELLITHLPELAATGPDSLRLIGANRRNLSLTSRLSDVLANGDDVFYQVISPATQAAGPPASVHGTSSTSAVATSAVTGAAEDALTKGILTSLTASPASPAGQDASRGLDTAAIPSLPTGPQAGGQIQGSPVSTSWSAQDGGQYKPKGQELIGDASASEPLAPVVHALWLQADELIARMHYRGAGEVLKQALLLVPEPSSPTHVATLLRLARLWLSAGNAGTAVQWALRAAKHRPEDPEVLELAGDCLREGGHPREAALQYQSALDALQEAEGKGEEDWGPQFLRLRLSLAACLAVLPGSIMPPYDNQDVAASLVMAVLERDQGHWDAQRLYARMALDRGLREDALKVALRLVVARPKHSGAKALLAECLQDEASCLMLYDELGLRFPDKQPGAAGTAGHSPDSISSSSSSGNSSTAAALAFVATAVKDFGKVDACIALLHRAVQLDPANPSYCLNLVHALELRQDLQAAAEAGRDYCCRCGSRLAGRSLVDVGELLSSLPELRNPLQLTWYTAPPLWGSEQQRRQNQVPPPGAAEESCRGDGSGGDDGGPQHGGGRRSDDSARGGNKSTGHSTAAATGHTPVKVSYNADQMDELALLFTMAKLLYVGGALSAASKLCELLEPLRRASSVELHTTLIRNEAAYFGCVTQLLKDYPPPAAQSLISRPPAATATTASEAVPSGSSPPPLYLCGDSHCLSAAWRLVTLRGEQRLLRPLLVTGCKVWHLRPASDFYPKKQFEASMRLLPDGAQVILVLGEIDCREGLLLAVQKGKYDSVAQGIDATVDIYLDVLRHMILKRGMEVFVHPVPPVLNETRAVVVPFTAALRTAVATARAADSALRQRLHYLDFFDHLLVPRSQQQGTAAAGTRNNAIISTTATVLSAVAAGNVGPTADTVTASQSAGAALDASSAHSAACGPQGEVLSAAARDNGPEGKECVKLGDAAAGEPGTDTPAGATAAAAAGWTLKPDLAFDGTHLAPTYVTVLNGALSEIP</sequence>
<comment type="caution">
    <text evidence="3">The sequence shown here is derived from an EMBL/GenBank/DDBJ whole genome shotgun (WGS) entry which is preliminary data.</text>
</comment>
<evidence type="ECO:0000313" key="4">
    <source>
        <dbReference type="Proteomes" id="UP000722791"/>
    </source>
</evidence>
<gene>
    <name evidence="2" type="ORF">Vretifemale_10455</name>
    <name evidence="3" type="ORF">Vretimale_1051</name>
</gene>
<dbReference type="EMBL" id="BNCQ01000002">
    <property type="protein sequence ID" value="GIL94936.1"/>
    <property type="molecule type" value="Genomic_DNA"/>
</dbReference>
<dbReference type="SUPFAM" id="SSF48452">
    <property type="entry name" value="TPR-like"/>
    <property type="match status" value="1"/>
</dbReference>
<reference evidence="3" key="1">
    <citation type="journal article" date="2021" name="Proc. Natl. Acad. Sci. U.S.A.">
        <title>Three genomes in the algal genus Volvox reveal the fate of a haploid sex-determining region after a transition to homothallism.</title>
        <authorList>
            <person name="Yamamoto K."/>
            <person name="Hamaji T."/>
            <person name="Kawai-Toyooka H."/>
            <person name="Matsuzaki R."/>
            <person name="Takahashi F."/>
            <person name="Nishimura Y."/>
            <person name="Kawachi M."/>
            <person name="Noguchi H."/>
            <person name="Minakuchi Y."/>
            <person name="Umen J.G."/>
            <person name="Toyoda A."/>
            <person name="Nozaki H."/>
        </authorList>
    </citation>
    <scope>NUCLEOTIDE SEQUENCE</scope>
    <source>
        <strain evidence="3">NIES-3785</strain>
        <strain evidence="2">NIES-3786</strain>
    </source>
</reference>
<organism evidence="3 4">
    <name type="scientific">Volvox reticuliferus</name>
    <dbReference type="NCBI Taxonomy" id="1737510"/>
    <lineage>
        <taxon>Eukaryota</taxon>
        <taxon>Viridiplantae</taxon>
        <taxon>Chlorophyta</taxon>
        <taxon>core chlorophytes</taxon>
        <taxon>Chlorophyceae</taxon>
        <taxon>CS clade</taxon>
        <taxon>Chlamydomonadales</taxon>
        <taxon>Volvocaceae</taxon>
        <taxon>Volvox</taxon>
    </lineage>
</organism>
<feature type="region of interest" description="Disordered" evidence="1">
    <location>
        <begin position="128"/>
        <end position="182"/>
    </location>
</feature>
<evidence type="ECO:0000313" key="5">
    <source>
        <dbReference type="Proteomes" id="UP000747110"/>
    </source>
</evidence>
<dbReference type="Proteomes" id="UP000747110">
    <property type="component" value="Unassembled WGS sequence"/>
</dbReference>
<feature type="region of interest" description="Disordered" evidence="1">
    <location>
        <begin position="423"/>
        <end position="442"/>
    </location>
</feature>
<evidence type="ECO:0000256" key="1">
    <source>
        <dbReference type="SAM" id="MobiDB-lite"/>
    </source>
</evidence>
<feature type="compositionally biased region" description="Low complexity" evidence="1">
    <location>
        <begin position="433"/>
        <end position="442"/>
    </location>
</feature>
<dbReference type="OrthoDB" id="435413at2759"/>
<feature type="compositionally biased region" description="Gly residues" evidence="1">
    <location>
        <begin position="574"/>
        <end position="586"/>
    </location>
</feature>